<sequence length="165" mass="19188">MWAIPRVLATRRSMAQIRRMDCKVEVKSSADRFFDAFNTKAHLMPKMSTRLISDVKLLQGDWNSLGSVRMWYYASQGKSAACKEARENVDEKNRTIVYSMLEGEISNYYKTWKSTLNVTPNGEGSLAEWTIEYEKQNDHVPEPLNYCYFYAIWSKDVDAYLLNAK</sequence>
<dbReference type="EMBL" id="JAHUZN010000003">
    <property type="protein sequence ID" value="KAG8498714.1"/>
    <property type="molecule type" value="Genomic_DNA"/>
</dbReference>
<dbReference type="InterPro" id="IPR052006">
    <property type="entry name" value="MLP-like"/>
</dbReference>
<reference evidence="3 4" key="1">
    <citation type="journal article" date="2021" name="bioRxiv">
        <title>The Gossypium anomalum genome as a resource for cotton improvement and evolutionary analysis of hybrid incompatibility.</title>
        <authorList>
            <person name="Grover C.E."/>
            <person name="Yuan D."/>
            <person name="Arick M.A."/>
            <person name="Miller E.R."/>
            <person name="Hu G."/>
            <person name="Peterson D.G."/>
            <person name="Wendel J.F."/>
            <person name="Udall J.A."/>
        </authorList>
    </citation>
    <scope>NUCLEOTIDE SEQUENCE [LARGE SCALE GENOMIC DNA]</scope>
    <source>
        <strain evidence="3">JFW-Udall</strain>
        <tissue evidence="3">Leaf</tissue>
    </source>
</reference>
<evidence type="ECO:0000256" key="1">
    <source>
        <dbReference type="ARBA" id="ARBA00038242"/>
    </source>
</evidence>
<feature type="domain" description="Bet v I/Major latex protein" evidence="2">
    <location>
        <begin position="15"/>
        <end position="164"/>
    </location>
</feature>
<accession>A0A8J6D7N7</accession>
<proteinExistence type="inferred from homology"/>
<dbReference type="CDD" id="cd07816">
    <property type="entry name" value="Bet_v1-like"/>
    <property type="match status" value="1"/>
</dbReference>
<dbReference type="Gene3D" id="3.30.530.20">
    <property type="match status" value="1"/>
</dbReference>
<evidence type="ECO:0000313" key="3">
    <source>
        <dbReference type="EMBL" id="KAG8498714.1"/>
    </source>
</evidence>
<dbReference type="SUPFAM" id="SSF55961">
    <property type="entry name" value="Bet v1-like"/>
    <property type="match status" value="1"/>
</dbReference>
<protein>
    <recommendedName>
        <fullName evidence="2">Bet v I/Major latex protein domain-containing protein</fullName>
    </recommendedName>
</protein>
<dbReference type="GO" id="GO:0006952">
    <property type="term" value="P:defense response"/>
    <property type="evidence" value="ECO:0007669"/>
    <property type="project" value="InterPro"/>
</dbReference>
<dbReference type="OrthoDB" id="1072116at2759"/>
<comment type="caution">
    <text evidence="3">The sequence shown here is derived from an EMBL/GenBank/DDBJ whole genome shotgun (WGS) entry which is preliminary data.</text>
</comment>
<evidence type="ECO:0000313" key="4">
    <source>
        <dbReference type="Proteomes" id="UP000701853"/>
    </source>
</evidence>
<dbReference type="SMART" id="SM01037">
    <property type="entry name" value="Bet_v_1"/>
    <property type="match status" value="1"/>
</dbReference>
<dbReference type="Proteomes" id="UP000701853">
    <property type="component" value="Chromosome 3"/>
</dbReference>
<keyword evidence="4" id="KW-1185">Reference proteome</keyword>
<gene>
    <name evidence="3" type="ORF">CXB51_005042</name>
</gene>
<evidence type="ECO:0000259" key="2">
    <source>
        <dbReference type="SMART" id="SM01037"/>
    </source>
</evidence>
<dbReference type="AlphaFoldDB" id="A0A8J6D7N7"/>
<dbReference type="InterPro" id="IPR023393">
    <property type="entry name" value="START-like_dom_sf"/>
</dbReference>
<dbReference type="PANTHER" id="PTHR31338:SF16">
    <property type="entry name" value="POLYKETIDE CYCLASE_DEHYDRASE AND LIPID TRANSPORT SUPERFAMILY PROTEIN"/>
    <property type="match status" value="1"/>
</dbReference>
<comment type="similarity">
    <text evidence="1">Belongs to the MLP family.</text>
</comment>
<name>A0A8J6D7N7_9ROSI</name>
<dbReference type="InterPro" id="IPR000916">
    <property type="entry name" value="Bet_v_I/MLP"/>
</dbReference>
<organism evidence="3 4">
    <name type="scientific">Gossypium anomalum</name>
    <dbReference type="NCBI Taxonomy" id="47600"/>
    <lineage>
        <taxon>Eukaryota</taxon>
        <taxon>Viridiplantae</taxon>
        <taxon>Streptophyta</taxon>
        <taxon>Embryophyta</taxon>
        <taxon>Tracheophyta</taxon>
        <taxon>Spermatophyta</taxon>
        <taxon>Magnoliopsida</taxon>
        <taxon>eudicotyledons</taxon>
        <taxon>Gunneridae</taxon>
        <taxon>Pentapetalae</taxon>
        <taxon>rosids</taxon>
        <taxon>malvids</taxon>
        <taxon>Malvales</taxon>
        <taxon>Malvaceae</taxon>
        <taxon>Malvoideae</taxon>
        <taxon>Gossypium</taxon>
    </lineage>
</organism>
<dbReference type="PANTHER" id="PTHR31338">
    <property type="entry name" value="POLYKETIDE CYCLASE/DEHYDRASE AND LIPID TRANSPORT SUPERFAMILY PROTEIN"/>
    <property type="match status" value="1"/>
</dbReference>
<dbReference type="Pfam" id="PF00407">
    <property type="entry name" value="Bet_v_1"/>
    <property type="match status" value="1"/>
</dbReference>